<comment type="similarity">
    <text evidence="1">Belongs to the ETS family.</text>
</comment>
<sequence>MMCVEYRQTTTQYPGIWDTQLLLHHDPSSRQTSYEYSEMYRNATSVSEWDGKECVAWASSVCRRRGLDQSAVDLYFFGTLSGGLLLQFSPQDFSIRLGNAVGRMFYEELQDLVHKHEYIRESDSHDSGDEAPLVVDLSQQSYSCDFDPELSQPIDLSKRCSPAGQGSGRGEGGDAHHLTALDEEGQPDTYLNRISTNRRRHRGPKSWEFLMRLLADERTNPSVIKWEDQSAATFRLIQPHYIAKLYHYKKGQLVKVSERQLVYGCGPDALLFVNHLLNHERPAEETRGLNHERPAEETMGLNHERPAEETKGFRDASYSGLKS</sequence>
<dbReference type="SMART" id="SM00413">
    <property type="entry name" value="ETS"/>
    <property type="match status" value="1"/>
</dbReference>
<dbReference type="Gene3D" id="1.10.10.10">
    <property type="entry name" value="Winged helix-like DNA-binding domain superfamily/Winged helix DNA-binding domain"/>
    <property type="match status" value="1"/>
</dbReference>
<dbReference type="InterPro" id="IPR013761">
    <property type="entry name" value="SAM/pointed_sf"/>
</dbReference>
<feature type="domain" description="ETS" evidence="3">
    <location>
        <begin position="203"/>
        <end position="270"/>
    </location>
</feature>
<dbReference type="GO" id="GO:0003700">
    <property type="term" value="F:DNA-binding transcription factor activity"/>
    <property type="evidence" value="ECO:0007669"/>
    <property type="project" value="InterPro"/>
</dbReference>
<evidence type="ECO:0000256" key="1">
    <source>
        <dbReference type="ARBA" id="ARBA00005562"/>
    </source>
</evidence>
<gene>
    <name evidence="4" type="ORF">C7M84_004284</name>
</gene>
<name>A0A3R7MI30_PENVA</name>
<dbReference type="OrthoDB" id="5975550at2759"/>
<dbReference type="InterPro" id="IPR036388">
    <property type="entry name" value="WH-like_DNA-bd_sf"/>
</dbReference>
<accession>A0A3R7MI30</accession>
<dbReference type="GO" id="GO:0043565">
    <property type="term" value="F:sequence-specific DNA binding"/>
    <property type="evidence" value="ECO:0007669"/>
    <property type="project" value="InterPro"/>
</dbReference>
<dbReference type="EMBL" id="QCYY01001567">
    <property type="protein sequence ID" value="ROT77122.1"/>
    <property type="molecule type" value="Genomic_DNA"/>
</dbReference>
<dbReference type="SUPFAM" id="SSF46785">
    <property type="entry name" value="Winged helix' DNA-binding domain"/>
    <property type="match status" value="1"/>
</dbReference>
<evidence type="ECO:0000259" key="3">
    <source>
        <dbReference type="SMART" id="SM00413"/>
    </source>
</evidence>
<dbReference type="InterPro" id="IPR000418">
    <property type="entry name" value="Ets_dom"/>
</dbReference>
<dbReference type="Pfam" id="PF00178">
    <property type="entry name" value="Ets"/>
    <property type="match status" value="1"/>
</dbReference>
<reference evidence="4 5" key="1">
    <citation type="submission" date="2018-04" db="EMBL/GenBank/DDBJ databases">
        <authorList>
            <person name="Zhang X."/>
            <person name="Yuan J."/>
            <person name="Li F."/>
            <person name="Xiang J."/>
        </authorList>
    </citation>
    <scope>NUCLEOTIDE SEQUENCE [LARGE SCALE GENOMIC DNA]</scope>
    <source>
        <tissue evidence="4">Muscle</tissue>
    </source>
</reference>
<proteinExistence type="inferred from homology"/>
<dbReference type="SUPFAM" id="SSF47769">
    <property type="entry name" value="SAM/Pointed domain"/>
    <property type="match status" value="1"/>
</dbReference>
<feature type="compositionally biased region" description="Basic and acidic residues" evidence="2">
    <location>
        <begin position="283"/>
        <end position="314"/>
    </location>
</feature>
<evidence type="ECO:0000313" key="5">
    <source>
        <dbReference type="Proteomes" id="UP000283509"/>
    </source>
</evidence>
<dbReference type="AlphaFoldDB" id="A0A3R7MI30"/>
<organism evidence="4 5">
    <name type="scientific">Penaeus vannamei</name>
    <name type="common">Whiteleg shrimp</name>
    <name type="synonym">Litopenaeus vannamei</name>
    <dbReference type="NCBI Taxonomy" id="6689"/>
    <lineage>
        <taxon>Eukaryota</taxon>
        <taxon>Metazoa</taxon>
        <taxon>Ecdysozoa</taxon>
        <taxon>Arthropoda</taxon>
        <taxon>Crustacea</taxon>
        <taxon>Multicrustacea</taxon>
        <taxon>Malacostraca</taxon>
        <taxon>Eumalacostraca</taxon>
        <taxon>Eucarida</taxon>
        <taxon>Decapoda</taxon>
        <taxon>Dendrobranchiata</taxon>
        <taxon>Penaeoidea</taxon>
        <taxon>Penaeidae</taxon>
        <taxon>Penaeus</taxon>
    </lineage>
</organism>
<keyword evidence="5" id="KW-1185">Reference proteome</keyword>
<feature type="region of interest" description="Disordered" evidence="2">
    <location>
        <begin position="158"/>
        <end position="183"/>
    </location>
</feature>
<reference evidence="4 5" key="2">
    <citation type="submission" date="2019-01" db="EMBL/GenBank/DDBJ databases">
        <title>The decoding of complex shrimp genome reveals the adaptation for benthos swimmer, frequently molting mechanism and breeding impact on genome.</title>
        <authorList>
            <person name="Sun Y."/>
            <person name="Gao Y."/>
            <person name="Yu Y."/>
        </authorList>
    </citation>
    <scope>NUCLEOTIDE SEQUENCE [LARGE SCALE GENOMIC DNA]</scope>
    <source>
        <tissue evidence="4">Muscle</tissue>
    </source>
</reference>
<evidence type="ECO:0000256" key="2">
    <source>
        <dbReference type="SAM" id="MobiDB-lite"/>
    </source>
</evidence>
<comment type="caution">
    <text evidence="4">The sequence shown here is derived from an EMBL/GenBank/DDBJ whole genome shotgun (WGS) entry which is preliminary data.</text>
</comment>
<dbReference type="Gene3D" id="1.10.150.50">
    <property type="entry name" value="Transcription Factor, Ets-1"/>
    <property type="match status" value="1"/>
</dbReference>
<evidence type="ECO:0000313" key="4">
    <source>
        <dbReference type="EMBL" id="ROT77122.1"/>
    </source>
</evidence>
<protein>
    <submittedName>
        <fullName evidence="4">ETS factor</fullName>
    </submittedName>
</protein>
<dbReference type="InterPro" id="IPR036390">
    <property type="entry name" value="WH_DNA-bd_sf"/>
</dbReference>
<feature type="region of interest" description="Disordered" evidence="2">
    <location>
        <begin position="283"/>
        <end position="323"/>
    </location>
</feature>
<dbReference type="Proteomes" id="UP000283509">
    <property type="component" value="Unassembled WGS sequence"/>
</dbReference>
<feature type="compositionally biased region" description="Basic and acidic residues" evidence="2">
    <location>
        <begin position="171"/>
        <end position="180"/>
    </location>
</feature>